<evidence type="ECO:0000313" key="2">
    <source>
        <dbReference type="EMBL" id="ARS35970.1"/>
    </source>
</evidence>
<dbReference type="EMBL" id="CP021235">
    <property type="protein sequence ID" value="ARS35970.1"/>
    <property type="molecule type" value="Genomic_DNA"/>
</dbReference>
<dbReference type="Proteomes" id="UP000266292">
    <property type="component" value="Chromosome"/>
</dbReference>
<keyword evidence="3" id="KW-1185">Reference proteome</keyword>
<protein>
    <recommendedName>
        <fullName evidence="4">Viral A-type inclusion protein</fullName>
    </recommendedName>
</protein>
<evidence type="ECO:0000313" key="3">
    <source>
        <dbReference type="Proteomes" id="UP000266292"/>
    </source>
</evidence>
<feature type="chain" id="PRO_5010994117" description="Viral A-type inclusion protein" evidence="1">
    <location>
        <begin position="27"/>
        <end position="146"/>
    </location>
</feature>
<dbReference type="AlphaFoldDB" id="A0A1X9YSV3"/>
<dbReference type="RefSeq" id="WP_025607229.1">
    <property type="nucleotide sequence ID" value="NZ_CP021235.1"/>
</dbReference>
<feature type="signal peptide" evidence="1">
    <location>
        <begin position="1"/>
        <end position="26"/>
    </location>
</feature>
<gene>
    <name evidence="2" type="ORF">CA264_11275</name>
</gene>
<dbReference type="KEGG" id="pact:CA264_11275"/>
<dbReference type="OrthoDB" id="1436925at2"/>
<accession>A0A1X9YSV3</accession>
<evidence type="ECO:0008006" key="4">
    <source>
        <dbReference type="Google" id="ProtNLM"/>
    </source>
</evidence>
<sequence length="146" mass="16672">MKKHFIYLAFPLAVVLSSCNVGPSEAEEKASLENKVLGIHDEAMVRMGDIYKLRRQLRTLRDTLEKQPQADSTALPALQQELDGLNRADAVMMQWMHQYKAPDSLQHQEAVAYLQQELVKIERVQTVMDSTISAAKQTISRYEQQK</sequence>
<keyword evidence="1" id="KW-0732">Signal</keyword>
<proteinExistence type="predicted"/>
<reference evidence="3" key="1">
    <citation type="submission" date="2017-05" db="EMBL/GenBank/DDBJ databases">
        <authorList>
            <person name="Ray J."/>
            <person name="Price M."/>
            <person name="Deutschbauer A."/>
        </authorList>
    </citation>
    <scope>NUCLEOTIDE SEQUENCE [LARGE SCALE GENOMIC DNA]</scope>
    <source>
        <strain evidence="3">DSM 19842</strain>
    </source>
</reference>
<name>A0A1X9YSV3_9BACT</name>
<organism evidence="2 3">
    <name type="scientific">Pontibacter actiniarum</name>
    <dbReference type="NCBI Taxonomy" id="323450"/>
    <lineage>
        <taxon>Bacteria</taxon>
        <taxon>Pseudomonadati</taxon>
        <taxon>Bacteroidota</taxon>
        <taxon>Cytophagia</taxon>
        <taxon>Cytophagales</taxon>
        <taxon>Hymenobacteraceae</taxon>
        <taxon>Pontibacter</taxon>
    </lineage>
</organism>
<dbReference type="PROSITE" id="PS51257">
    <property type="entry name" value="PROKAR_LIPOPROTEIN"/>
    <property type="match status" value="1"/>
</dbReference>
<dbReference type="STRING" id="709015.GCA_000472485_02276"/>
<evidence type="ECO:0000256" key="1">
    <source>
        <dbReference type="SAM" id="SignalP"/>
    </source>
</evidence>